<dbReference type="InterPro" id="IPR027417">
    <property type="entry name" value="P-loop_NTPase"/>
</dbReference>
<evidence type="ECO:0000313" key="2">
    <source>
        <dbReference type="Proteomes" id="UP000622890"/>
    </source>
</evidence>
<evidence type="ECO:0000313" key="1">
    <source>
        <dbReference type="EMBL" id="MBK4733390.1"/>
    </source>
</evidence>
<gene>
    <name evidence="1" type="ORF">JJB74_01990</name>
</gene>
<reference evidence="1" key="1">
    <citation type="submission" date="2021-01" db="EMBL/GenBank/DDBJ databases">
        <title>Genome sequence of strain Noviherbaspirillum sp. DKR-6.</title>
        <authorList>
            <person name="Chaudhary D.K."/>
        </authorList>
    </citation>
    <scope>NUCLEOTIDE SEQUENCE</scope>
    <source>
        <strain evidence="1">DKR-6</strain>
    </source>
</reference>
<keyword evidence="1" id="KW-0547">Nucleotide-binding</keyword>
<dbReference type="Proteomes" id="UP000622890">
    <property type="component" value="Unassembled WGS sequence"/>
</dbReference>
<organism evidence="1 2">
    <name type="scientific">Noviherbaspirillum pedocola</name>
    <dbReference type="NCBI Taxonomy" id="2801341"/>
    <lineage>
        <taxon>Bacteria</taxon>
        <taxon>Pseudomonadati</taxon>
        <taxon>Pseudomonadota</taxon>
        <taxon>Betaproteobacteria</taxon>
        <taxon>Burkholderiales</taxon>
        <taxon>Oxalobacteraceae</taxon>
        <taxon>Noviherbaspirillum</taxon>
    </lineage>
</organism>
<sequence length="223" mass="25340">MSISTVILGESGSGKTASLRNMNPADTLLIQVVKKPLPFRSRGWSYFNVENPTGNIFVSDAWDTIAALMRKTKRKAIVVDDFQYVLANEFMRRSDERGFDKFTEIARHAWELFNTANTLADDVRVYLLSHTQTSEQGDIRIKTIGKLLDEKITPEGLFTIVMRTVVTDKDYFFSTRNNGRDTVKTPIGLFASERIPNDLAAVDALISEYYELLPETQRHPRTP</sequence>
<dbReference type="SUPFAM" id="SSF52540">
    <property type="entry name" value="P-loop containing nucleoside triphosphate hydrolases"/>
    <property type="match status" value="1"/>
</dbReference>
<dbReference type="RefSeq" id="WP_200590146.1">
    <property type="nucleotide sequence ID" value="NZ_JAEPBG010000001.1"/>
</dbReference>
<protein>
    <submittedName>
        <fullName evidence="1">ATP-binding protein</fullName>
    </submittedName>
</protein>
<name>A0A934W509_9BURK</name>
<dbReference type="AlphaFoldDB" id="A0A934W509"/>
<accession>A0A934W509</accession>
<dbReference type="EMBL" id="JAEPBG010000001">
    <property type="protein sequence ID" value="MBK4733390.1"/>
    <property type="molecule type" value="Genomic_DNA"/>
</dbReference>
<comment type="caution">
    <text evidence="1">The sequence shown here is derived from an EMBL/GenBank/DDBJ whole genome shotgun (WGS) entry which is preliminary data.</text>
</comment>
<dbReference type="GO" id="GO:0005524">
    <property type="term" value="F:ATP binding"/>
    <property type="evidence" value="ECO:0007669"/>
    <property type="project" value="UniProtKB-KW"/>
</dbReference>
<keyword evidence="1" id="KW-0067">ATP-binding</keyword>
<keyword evidence="2" id="KW-1185">Reference proteome</keyword>
<proteinExistence type="predicted"/>